<evidence type="ECO:0000313" key="2">
    <source>
        <dbReference type="Proteomes" id="UP000314294"/>
    </source>
</evidence>
<proteinExistence type="predicted"/>
<gene>
    <name evidence="1" type="ORF">EYF80_019341</name>
</gene>
<organism evidence="1 2">
    <name type="scientific">Liparis tanakae</name>
    <name type="common">Tanaka's snailfish</name>
    <dbReference type="NCBI Taxonomy" id="230148"/>
    <lineage>
        <taxon>Eukaryota</taxon>
        <taxon>Metazoa</taxon>
        <taxon>Chordata</taxon>
        <taxon>Craniata</taxon>
        <taxon>Vertebrata</taxon>
        <taxon>Euteleostomi</taxon>
        <taxon>Actinopterygii</taxon>
        <taxon>Neopterygii</taxon>
        <taxon>Teleostei</taxon>
        <taxon>Neoteleostei</taxon>
        <taxon>Acanthomorphata</taxon>
        <taxon>Eupercaria</taxon>
        <taxon>Perciformes</taxon>
        <taxon>Cottioidei</taxon>
        <taxon>Cottales</taxon>
        <taxon>Liparidae</taxon>
        <taxon>Liparis</taxon>
    </lineage>
</organism>
<protein>
    <submittedName>
        <fullName evidence="1">Uncharacterized protein</fullName>
    </submittedName>
</protein>
<keyword evidence="2" id="KW-1185">Reference proteome</keyword>
<reference evidence="1 2" key="1">
    <citation type="submission" date="2019-03" db="EMBL/GenBank/DDBJ databases">
        <title>First draft genome of Liparis tanakae, snailfish: a comprehensive survey of snailfish specific genes.</title>
        <authorList>
            <person name="Kim W."/>
            <person name="Song I."/>
            <person name="Jeong J.-H."/>
            <person name="Kim D."/>
            <person name="Kim S."/>
            <person name="Ryu S."/>
            <person name="Song J.Y."/>
            <person name="Lee S.K."/>
        </authorList>
    </citation>
    <scope>NUCLEOTIDE SEQUENCE [LARGE SCALE GENOMIC DNA]</scope>
    <source>
        <tissue evidence="1">Muscle</tissue>
    </source>
</reference>
<sequence>MYSGLSILFNFAAKLTEVEVTFVSFDLIDGSTIEQLEAVNGLSTRCAAQDNQHPSRHASLDKLVNVCEWSDGPDSCSCVTSDCLPFTQV</sequence>
<comment type="caution">
    <text evidence="1">The sequence shown here is derived from an EMBL/GenBank/DDBJ whole genome shotgun (WGS) entry which is preliminary data.</text>
</comment>
<name>A0A4Z2HZM4_9TELE</name>
<accession>A0A4Z2HZM4</accession>
<dbReference type="Proteomes" id="UP000314294">
    <property type="component" value="Unassembled WGS sequence"/>
</dbReference>
<dbReference type="EMBL" id="SRLO01000163">
    <property type="protein sequence ID" value="TNN70464.1"/>
    <property type="molecule type" value="Genomic_DNA"/>
</dbReference>
<evidence type="ECO:0000313" key="1">
    <source>
        <dbReference type="EMBL" id="TNN70464.1"/>
    </source>
</evidence>
<dbReference type="AlphaFoldDB" id="A0A4Z2HZM4"/>